<dbReference type="InterPro" id="IPR001138">
    <property type="entry name" value="Zn2Cys6_DnaBD"/>
</dbReference>
<feature type="compositionally biased region" description="Low complexity" evidence="1">
    <location>
        <begin position="36"/>
        <end position="47"/>
    </location>
</feature>
<reference evidence="3 4" key="1">
    <citation type="journal article" date="2016" name="Proc. Natl. Acad. Sci. U.S.A.">
        <title>Comparative genomics of biotechnologically important yeasts.</title>
        <authorList>
            <person name="Riley R."/>
            <person name="Haridas S."/>
            <person name="Wolfe K.H."/>
            <person name="Lopes M.R."/>
            <person name="Hittinger C.T."/>
            <person name="Goeker M."/>
            <person name="Salamov A.A."/>
            <person name="Wisecaver J.H."/>
            <person name="Long T.M."/>
            <person name="Calvey C.H."/>
            <person name="Aerts A.L."/>
            <person name="Barry K.W."/>
            <person name="Choi C."/>
            <person name="Clum A."/>
            <person name="Coughlan A.Y."/>
            <person name="Deshpande S."/>
            <person name="Douglass A.P."/>
            <person name="Hanson S.J."/>
            <person name="Klenk H.-P."/>
            <person name="LaButti K.M."/>
            <person name="Lapidus A."/>
            <person name="Lindquist E.A."/>
            <person name="Lipzen A.M."/>
            <person name="Meier-Kolthoff J.P."/>
            <person name="Ohm R.A."/>
            <person name="Otillar R.P."/>
            <person name="Pangilinan J.L."/>
            <person name="Peng Y."/>
            <person name="Rokas A."/>
            <person name="Rosa C.A."/>
            <person name="Scheuner C."/>
            <person name="Sibirny A.A."/>
            <person name="Slot J.C."/>
            <person name="Stielow J.B."/>
            <person name="Sun H."/>
            <person name="Kurtzman C.P."/>
            <person name="Blackwell M."/>
            <person name="Grigoriev I.V."/>
            <person name="Jeffries T.W."/>
        </authorList>
    </citation>
    <scope>NUCLEOTIDE SEQUENCE [LARGE SCALE GENOMIC DNA]</scope>
    <source>
        <strain evidence="3 4">NRRL Y-2026</strain>
    </source>
</reference>
<dbReference type="PANTHER" id="PTHR47657">
    <property type="entry name" value="STEROL REGULATORY ELEMENT-BINDING PROTEIN ECM22"/>
    <property type="match status" value="1"/>
</dbReference>
<evidence type="ECO:0000256" key="1">
    <source>
        <dbReference type="SAM" id="MobiDB-lite"/>
    </source>
</evidence>
<evidence type="ECO:0000259" key="2">
    <source>
        <dbReference type="PROSITE" id="PS50048"/>
    </source>
</evidence>
<dbReference type="Pfam" id="PF00172">
    <property type="entry name" value="Zn_clus"/>
    <property type="match status" value="1"/>
</dbReference>
<dbReference type="SUPFAM" id="SSF57701">
    <property type="entry name" value="Zn2/Cys6 DNA-binding domain"/>
    <property type="match status" value="1"/>
</dbReference>
<sequence length="220" mass="23916">MLASLLNPVDGDGGNESSEDHTRETEHGRKDNGDGSSSSNSANTEHSNSIEEAAESKTKTHPVHTPKSTPRGSRKRRHGKRSRSGCLTCRRRKKKCAEERPVCRHCHRLGLACVWENAPASVLPPLSTLSLHSLPPSTSSSFSSTASLSPVSVPSTDLSSHGPASLHMSSFSYIPPPPPPAPPRYTTVDQFRGSPEETYVEGIGYVKILRGKVESRRRDR</sequence>
<organism evidence="3 4">
    <name type="scientific">Pichia membranifaciens NRRL Y-2026</name>
    <dbReference type="NCBI Taxonomy" id="763406"/>
    <lineage>
        <taxon>Eukaryota</taxon>
        <taxon>Fungi</taxon>
        <taxon>Dikarya</taxon>
        <taxon>Ascomycota</taxon>
        <taxon>Saccharomycotina</taxon>
        <taxon>Pichiomycetes</taxon>
        <taxon>Pichiales</taxon>
        <taxon>Pichiaceae</taxon>
        <taxon>Pichia</taxon>
    </lineage>
</organism>
<dbReference type="GeneID" id="30178511"/>
<dbReference type="Gene3D" id="4.10.240.10">
    <property type="entry name" value="Zn(2)-C6 fungal-type DNA-binding domain"/>
    <property type="match status" value="1"/>
</dbReference>
<keyword evidence="4" id="KW-1185">Reference proteome</keyword>
<dbReference type="InterPro" id="IPR052400">
    <property type="entry name" value="Zn2-C6_fungal_TF"/>
</dbReference>
<dbReference type="CDD" id="cd00067">
    <property type="entry name" value="GAL4"/>
    <property type="match status" value="1"/>
</dbReference>
<protein>
    <recommendedName>
        <fullName evidence="2">Zn(2)-C6 fungal-type domain-containing protein</fullName>
    </recommendedName>
</protein>
<dbReference type="PROSITE" id="PS50048">
    <property type="entry name" value="ZN2_CY6_FUNGAL_2"/>
    <property type="match status" value="1"/>
</dbReference>
<evidence type="ECO:0000313" key="4">
    <source>
        <dbReference type="Proteomes" id="UP000094455"/>
    </source>
</evidence>
<name>A0A1E3NH85_9ASCO</name>
<proteinExistence type="predicted"/>
<accession>A0A1E3NH85</accession>
<feature type="region of interest" description="Disordered" evidence="1">
    <location>
        <begin position="1"/>
        <end position="91"/>
    </location>
</feature>
<dbReference type="Proteomes" id="UP000094455">
    <property type="component" value="Unassembled WGS sequence"/>
</dbReference>
<evidence type="ECO:0000313" key="3">
    <source>
        <dbReference type="EMBL" id="ODQ45482.1"/>
    </source>
</evidence>
<dbReference type="EMBL" id="KV454005">
    <property type="protein sequence ID" value="ODQ45482.1"/>
    <property type="molecule type" value="Genomic_DNA"/>
</dbReference>
<dbReference type="GO" id="GO:0000981">
    <property type="term" value="F:DNA-binding transcription factor activity, RNA polymerase II-specific"/>
    <property type="evidence" value="ECO:0007669"/>
    <property type="project" value="InterPro"/>
</dbReference>
<feature type="domain" description="Zn(2)-C6 fungal-type" evidence="2">
    <location>
        <begin position="85"/>
        <end position="115"/>
    </location>
</feature>
<dbReference type="STRING" id="763406.A0A1E3NH85"/>
<dbReference type="InterPro" id="IPR036864">
    <property type="entry name" value="Zn2-C6_fun-type_DNA-bd_sf"/>
</dbReference>
<gene>
    <name evidence="3" type="ORF">PICMEDRAFT_17952</name>
</gene>
<dbReference type="RefSeq" id="XP_019016595.1">
    <property type="nucleotide sequence ID" value="XM_019161824.1"/>
</dbReference>
<feature type="compositionally biased region" description="Basic and acidic residues" evidence="1">
    <location>
        <begin position="18"/>
        <end position="33"/>
    </location>
</feature>
<dbReference type="SMART" id="SM00066">
    <property type="entry name" value="GAL4"/>
    <property type="match status" value="1"/>
</dbReference>
<dbReference type="GO" id="GO:0008270">
    <property type="term" value="F:zinc ion binding"/>
    <property type="evidence" value="ECO:0007669"/>
    <property type="project" value="InterPro"/>
</dbReference>
<dbReference type="OrthoDB" id="424974at2759"/>
<dbReference type="PANTHER" id="PTHR47657:SF7">
    <property type="entry name" value="STEROL REGULATORY ELEMENT-BINDING PROTEIN ECM22"/>
    <property type="match status" value="1"/>
</dbReference>
<dbReference type="PROSITE" id="PS00463">
    <property type="entry name" value="ZN2_CY6_FUNGAL_1"/>
    <property type="match status" value="1"/>
</dbReference>
<feature type="compositionally biased region" description="Basic residues" evidence="1">
    <location>
        <begin position="72"/>
        <end position="91"/>
    </location>
</feature>
<dbReference type="AlphaFoldDB" id="A0A1E3NH85"/>